<comment type="caution">
    <text evidence="14">The sequence shown here is derived from an EMBL/GenBank/DDBJ whole genome shotgun (WGS) entry which is preliminary data.</text>
</comment>
<dbReference type="GO" id="GO:0000155">
    <property type="term" value="F:phosphorelay sensor kinase activity"/>
    <property type="evidence" value="ECO:0007669"/>
    <property type="project" value="InterPro"/>
</dbReference>
<dbReference type="Gene3D" id="3.30.565.10">
    <property type="entry name" value="Histidine kinase-like ATPase, C-terminal domain"/>
    <property type="match status" value="1"/>
</dbReference>
<dbReference type="GO" id="GO:0005886">
    <property type="term" value="C:plasma membrane"/>
    <property type="evidence" value="ECO:0007669"/>
    <property type="project" value="TreeGrafter"/>
</dbReference>
<dbReference type="SUPFAM" id="SSF55874">
    <property type="entry name" value="ATPase domain of HSP90 chaperone/DNA topoisomerase II/histidine kinase"/>
    <property type="match status" value="1"/>
</dbReference>
<dbReference type="Proteomes" id="UP000050497">
    <property type="component" value="Unassembled WGS sequence"/>
</dbReference>
<dbReference type="Pfam" id="PF02518">
    <property type="entry name" value="HATPase_c"/>
    <property type="match status" value="1"/>
</dbReference>
<comment type="subcellular location">
    <subcellularLocation>
        <location evidence="2">Membrane</location>
    </subcellularLocation>
</comment>
<dbReference type="STRING" id="1653334.GA0071312_0702"/>
<feature type="domain" description="Histidine kinase" evidence="12">
    <location>
        <begin position="248"/>
        <end position="460"/>
    </location>
</feature>
<dbReference type="InterPro" id="IPR050428">
    <property type="entry name" value="TCS_sensor_his_kinase"/>
</dbReference>
<evidence type="ECO:0000313" key="17">
    <source>
        <dbReference type="Proteomes" id="UP000182800"/>
    </source>
</evidence>
<keyword evidence="4" id="KW-0597">Phosphoprotein</keyword>
<dbReference type="InterPro" id="IPR036097">
    <property type="entry name" value="HisK_dim/P_sf"/>
</dbReference>
<keyword evidence="5" id="KW-0808">Transferase</keyword>
<keyword evidence="10 11" id="KW-0472">Membrane</keyword>
<feature type="transmembrane region" description="Helical" evidence="11">
    <location>
        <begin position="168"/>
        <end position="188"/>
    </location>
</feature>
<dbReference type="InterPro" id="IPR036890">
    <property type="entry name" value="HATPase_C_sf"/>
</dbReference>
<keyword evidence="9" id="KW-0902">Two-component regulatory system</keyword>
<dbReference type="EC" id="2.7.13.3" evidence="3"/>
<dbReference type="InterPro" id="IPR003594">
    <property type="entry name" value="HATPase_dom"/>
</dbReference>
<dbReference type="CDD" id="cd00075">
    <property type="entry name" value="HATPase"/>
    <property type="match status" value="1"/>
</dbReference>
<comment type="catalytic activity">
    <reaction evidence="1">
        <text>ATP + protein L-histidine = ADP + protein N-phospho-L-histidine.</text>
        <dbReference type="EC" id="2.7.13.3"/>
    </reaction>
</comment>
<dbReference type="PANTHER" id="PTHR45436:SF1">
    <property type="entry name" value="SENSOR PROTEIN QSEC"/>
    <property type="match status" value="1"/>
</dbReference>
<reference evidence="15 17" key="2">
    <citation type="submission" date="2016-08" db="EMBL/GenBank/DDBJ databases">
        <authorList>
            <person name="Varghese N."/>
            <person name="Submissions Spin"/>
        </authorList>
    </citation>
    <scope>NUCLEOTIDE SEQUENCE [LARGE SCALE GENOMIC DNA]</scope>
    <source>
        <strain evidence="15 17">HL-109</strain>
    </source>
</reference>
<keyword evidence="17" id="KW-1185">Reference proteome</keyword>
<protein>
    <recommendedName>
        <fullName evidence="3">histidine kinase</fullName>
        <ecNumber evidence="3">2.7.13.3</ecNumber>
    </recommendedName>
</protein>
<dbReference type="InterPro" id="IPR013727">
    <property type="entry name" value="2CSK_N"/>
</dbReference>
<evidence type="ECO:0000259" key="13">
    <source>
        <dbReference type="PROSITE" id="PS50885"/>
    </source>
</evidence>
<dbReference type="PATRIC" id="fig|1653334.4.peg.333"/>
<evidence type="ECO:0000256" key="9">
    <source>
        <dbReference type="ARBA" id="ARBA00023012"/>
    </source>
</evidence>
<keyword evidence="8 11" id="KW-1133">Transmembrane helix</keyword>
<evidence type="ECO:0000256" key="10">
    <source>
        <dbReference type="ARBA" id="ARBA00023136"/>
    </source>
</evidence>
<keyword evidence="7 14" id="KW-0418">Kinase</keyword>
<evidence type="ECO:0000256" key="1">
    <source>
        <dbReference type="ARBA" id="ARBA00000085"/>
    </source>
</evidence>
<dbReference type="CDD" id="cd00082">
    <property type="entry name" value="HisKA"/>
    <property type="match status" value="1"/>
</dbReference>
<dbReference type="Proteomes" id="UP000182800">
    <property type="component" value="Unassembled WGS sequence"/>
</dbReference>
<dbReference type="Pfam" id="PF00512">
    <property type="entry name" value="HisKA"/>
    <property type="match status" value="1"/>
</dbReference>
<dbReference type="OrthoDB" id="8673316at2"/>
<evidence type="ECO:0000256" key="3">
    <source>
        <dbReference type="ARBA" id="ARBA00012438"/>
    </source>
</evidence>
<evidence type="ECO:0000259" key="12">
    <source>
        <dbReference type="PROSITE" id="PS50109"/>
    </source>
</evidence>
<sequence length="460" mass="49837">MSATVRTRGSISRRLTLQLAVIAAFLALLSWGMVRSFSQQAAEQTQDNILAASATAIAEELRSEAGRIRLEIPYAAFSMLGAINEERVFYRVLSDGETLTGYDDLPVEQGARINGGVAFDTLSYRGDDVRVAMVQRTVFASERAVRVIVAVAQTRNAVDAISARISRAAALVSLAFFVLAAVLSFWAARVSLQPLTAITQIVSRRGASDLKPFETTAPQEIAPLLTALNRFMERLSSSLDRSEDFIAEAAHRVRTPLTTVRTQAEIALHSVTRSENKEILRRVIRAVDESSRSAGQLLDHAMVSFRTDKLTHSDVDLAELLGDVINTLRPTADMKDIRIRTELPSLWIKGDAILLQNALHNVLDNAIKYSPAESTITITLENRGAQAGIRVCDQGRGVDGADIATLTQRFRRGGNVGNVVGSGLGLTIANEVVHAHGGRLEMTGAQDGPGICVTLLLSLR</sequence>
<dbReference type="SMART" id="SM00388">
    <property type="entry name" value="HisKA"/>
    <property type="match status" value="1"/>
</dbReference>
<dbReference type="PANTHER" id="PTHR45436">
    <property type="entry name" value="SENSOR HISTIDINE KINASE YKOH"/>
    <property type="match status" value="1"/>
</dbReference>
<dbReference type="AlphaFoldDB" id="A0A0P7ZYT1"/>
<evidence type="ECO:0000256" key="8">
    <source>
        <dbReference type="ARBA" id="ARBA00022989"/>
    </source>
</evidence>
<dbReference type="Gene3D" id="6.10.340.10">
    <property type="match status" value="1"/>
</dbReference>
<evidence type="ECO:0000256" key="4">
    <source>
        <dbReference type="ARBA" id="ARBA00022553"/>
    </source>
</evidence>
<evidence type="ECO:0000256" key="11">
    <source>
        <dbReference type="SAM" id="Phobius"/>
    </source>
</evidence>
<dbReference type="InterPro" id="IPR004358">
    <property type="entry name" value="Sig_transdc_His_kin-like_C"/>
</dbReference>
<dbReference type="SMART" id="SM00387">
    <property type="entry name" value="HATPase_c"/>
    <property type="match status" value="1"/>
</dbReference>
<feature type="transmembrane region" description="Helical" evidence="11">
    <location>
        <begin position="15"/>
        <end position="34"/>
    </location>
</feature>
<evidence type="ECO:0000256" key="2">
    <source>
        <dbReference type="ARBA" id="ARBA00004370"/>
    </source>
</evidence>
<dbReference type="EMBL" id="LJSX01000018">
    <property type="protein sequence ID" value="KPQ10116.1"/>
    <property type="molecule type" value="Genomic_DNA"/>
</dbReference>
<gene>
    <name evidence="14" type="primary">tctE</name>
    <name evidence="15" type="ORF">GA0071312_0702</name>
    <name evidence="14" type="ORF">HLUCCO17_11785</name>
</gene>
<dbReference type="Pfam" id="PF08521">
    <property type="entry name" value="2CSK_N"/>
    <property type="match status" value="1"/>
</dbReference>
<dbReference type="InterPro" id="IPR003660">
    <property type="entry name" value="HAMP_dom"/>
</dbReference>
<proteinExistence type="predicted"/>
<evidence type="ECO:0000256" key="7">
    <source>
        <dbReference type="ARBA" id="ARBA00022777"/>
    </source>
</evidence>
<dbReference type="SUPFAM" id="SSF47384">
    <property type="entry name" value="Homodimeric domain of signal transducing histidine kinase"/>
    <property type="match status" value="1"/>
</dbReference>
<dbReference type="EMBL" id="FMBM01000001">
    <property type="protein sequence ID" value="SCC79137.1"/>
    <property type="molecule type" value="Genomic_DNA"/>
</dbReference>
<feature type="domain" description="HAMP" evidence="13">
    <location>
        <begin position="189"/>
        <end position="240"/>
    </location>
</feature>
<accession>A0A0P7ZYT1</accession>
<reference evidence="14 16" key="1">
    <citation type="submission" date="2015-09" db="EMBL/GenBank/DDBJ databases">
        <title>Identification and resolution of microdiversity through metagenomic sequencing of parallel consortia.</title>
        <authorList>
            <person name="Nelson W.C."/>
            <person name="Romine M.F."/>
            <person name="Lindemann S.R."/>
        </authorList>
    </citation>
    <scope>NUCLEOTIDE SEQUENCE [LARGE SCALE GENOMIC DNA]</scope>
    <source>
        <strain evidence="14">HL-109</strain>
    </source>
</reference>
<evidence type="ECO:0000256" key="5">
    <source>
        <dbReference type="ARBA" id="ARBA00022679"/>
    </source>
</evidence>
<evidence type="ECO:0000313" key="16">
    <source>
        <dbReference type="Proteomes" id="UP000050497"/>
    </source>
</evidence>
<dbReference type="InterPro" id="IPR003661">
    <property type="entry name" value="HisK_dim/P_dom"/>
</dbReference>
<dbReference type="PRINTS" id="PR00344">
    <property type="entry name" value="BCTRLSENSOR"/>
</dbReference>
<dbReference type="InterPro" id="IPR005467">
    <property type="entry name" value="His_kinase_dom"/>
</dbReference>
<evidence type="ECO:0000313" key="15">
    <source>
        <dbReference type="EMBL" id="SCC79137.1"/>
    </source>
</evidence>
<evidence type="ECO:0000313" key="14">
    <source>
        <dbReference type="EMBL" id="KPQ10116.1"/>
    </source>
</evidence>
<dbReference type="PROSITE" id="PS50109">
    <property type="entry name" value="HIS_KIN"/>
    <property type="match status" value="1"/>
</dbReference>
<keyword evidence="6 11" id="KW-0812">Transmembrane</keyword>
<organism evidence="14 16">
    <name type="scientific">Saliniramus fredricksonii</name>
    <dbReference type="NCBI Taxonomy" id="1653334"/>
    <lineage>
        <taxon>Bacteria</taxon>
        <taxon>Pseudomonadati</taxon>
        <taxon>Pseudomonadota</taxon>
        <taxon>Alphaproteobacteria</taxon>
        <taxon>Hyphomicrobiales</taxon>
        <taxon>Salinarimonadaceae</taxon>
        <taxon>Saliniramus</taxon>
    </lineage>
</organism>
<name>A0A0P7ZYT1_9HYPH</name>
<dbReference type="Gene3D" id="1.10.287.130">
    <property type="match status" value="1"/>
</dbReference>
<evidence type="ECO:0000256" key="6">
    <source>
        <dbReference type="ARBA" id="ARBA00022692"/>
    </source>
</evidence>
<dbReference type="PROSITE" id="PS50885">
    <property type="entry name" value="HAMP"/>
    <property type="match status" value="1"/>
</dbReference>